<evidence type="ECO:0000256" key="4">
    <source>
        <dbReference type="RuleBase" id="RU003744"/>
    </source>
</evidence>
<dbReference type="PROSITE" id="PS01039">
    <property type="entry name" value="SBP_BACTERIAL_3"/>
    <property type="match status" value="1"/>
</dbReference>
<dbReference type="PANTHER" id="PTHR35936">
    <property type="entry name" value="MEMBRANE-BOUND LYTIC MUREIN TRANSGLYCOSYLASE F"/>
    <property type="match status" value="1"/>
</dbReference>
<evidence type="ECO:0000259" key="6">
    <source>
        <dbReference type="SMART" id="SM00079"/>
    </source>
</evidence>
<gene>
    <name evidence="7" type="ORF">BFS30_23460</name>
</gene>
<keyword evidence="3" id="KW-0732">Signal</keyword>
<sequence>MAIKKVLKVGLDSAAPFPMHSDYNSGKFEGFEVDLLKEIAKHLDFEIHYEVSLWQTILEKLFKGELDLICSAVTVTSSRKHILEFTEPYLHFRLCAVVPTNGLLEELKDFKNKTIGVRTATEAEKHVHTKFPDNNMFHAETNKELYRKLQAGKIDMLIDDSPIAGGFLQNNSKLKIGMFLPNTDSHYAIAMKKGDLELRKQFNGALKMLRENGIYDAIYEKWFSDIQF</sequence>
<dbReference type="InterPro" id="IPR018313">
    <property type="entry name" value="SBP_3_CS"/>
</dbReference>
<evidence type="ECO:0000256" key="1">
    <source>
        <dbReference type="ARBA" id="ARBA00004196"/>
    </source>
</evidence>
<evidence type="ECO:0000259" key="5">
    <source>
        <dbReference type="SMART" id="SM00062"/>
    </source>
</evidence>
<dbReference type="GO" id="GO:0030313">
    <property type="term" value="C:cell envelope"/>
    <property type="evidence" value="ECO:0007669"/>
    <property type="project" value="UniProtKB-SubCell"/>
</dbReference>
<dbReference type="EMBL" id="CP017141">
    <property type="protein sequence ID" value="AOM79859.1"/>
    <property type="molecule type" value="Genomic_DNA"/>
</dbReference>
<protein>
    <submittedName>
        <fullName evidence="7">Zinc transporter</fullName>
    </submittedName>
</protein>
<dbReference type="Proteomes" id="UP000094313">
    <property type="component" value="Chromosome"/>
</dbReference>
<dbReference type="InterPro" id="IPR001320">
    <property type="entry name" value="Iontro_rcpt_C"/>
</dbReference>
<dbReference type="PANTHER" id="PTHR35936:SF17">
    <property type="entry name" value="ARGININE-BINDING EXTRACELLULAR PROTEIN ARTP"/>
    <property type="match status" value="1"/>
</dbReference>
<organism evidence="7 8">
    <name type="scientific">Pedobacter steynii</name>
    <dbReference type="NCBI Taxonomy" id="430522"/>
    <lineage>
        <taxon>Bacteria</taxon>
        <taxon>Pseudomonadati</taxon>
        <taxon>Bacteroidota</taxon>
        <taxon>Sphingobacteriia</taxon>
        <taxon>Sphingobacteriales</taxon>
        <taxon>Sphingobacteriaceae</taxon>
        <taxon>Pedobacter</taxon>
    </lineage>
</organism>
<evidence type="ECO:0000256" key="3">
    <source>
        <dbReference type="ARBA" id="ARBA00022729"/>
    </source>
</evidence>
<dbReference type="CDD" id="cd13530">
    <property type="entry name" value="PBP2_peptides_like"/>
    <property type="match status" value="1"/>
</dbReference>
<dbReference type="Gene3D" id="3.40.190.10">
    <property type="entry name" value="Periplasmic binding protein-like II"/>
    <property type="match status" value="2"/>
</dbReference>
<comment type="subcellular location">
    <subcellularLocation>
        <location evidence="1">Cell envelope</location>
    </subcellularLocation>
</comment>
<name>A0A1D7QML2_9SPHI</name>
<accession>A0A1D7QML2</accession>
<dbReference type="GO" id="GO:0015276">
    <property type="term" value="F:ligand-gated monoatomic ion channel activity"/>
    <property type="evidence" value="ECO:0007669"/>
    <property type="project" value="InterPro"/>
</dbReference>
<evidence type="ECO:0000313" key="8">
    <source>
        <dbReference type="Proteomes" id="UP000094313"/>
    </source>
</evidence>
<feature type="domain" description="Ionotropic glutamate receptor C-terminal" evidence="6">
    <location>
        <begin position="6"/>
        <end position="225"/>
    </location>
</feature>
<dbReference type="AlphaFoldDB" id="A0A1D7QML2"/>
<dbReference type="SUPFAM" id="SSF53850">
    <property type="entry name" value="Periplasmic binding protein-like II"/>
    <property type="match status" value="1"/>
</dbReference>
<proteinExistence type="inferred from homology"/>
<feature type="domain" description="Solute-binding protein family 3/N-terminal" evidence="5">
    <location>
        <begin position="6"/>
        <end position="226"/>
    </location>
</feature>
<reference evidence="7 8" key="1">
    <citation type="submission" date="2016-08" db="EMBL/GenBank/DDBJ databases">
        <authorList>
            <person name="Seilhamer J.J."/>
        </authorList>
    </citation>
    <scope>NUCLEOTIDE SEQUENCE [LARGE SCALE GENOMIC DNA]</scope>
    <source>
        <strain evidence="7 8">DX4</strain>
    </source>
</reference>
<dbReference type="SMART" id="SM00062">
    <property type="entry name" value="PBPb"/>
    <property type="match status" value="1"/>
</dbReference>
<evidence type="ECO:0000256" key="2">
    <source>
        <dbReference type="ARBA" id="ARBA00010333"/>
    </source>
</evidence>
<dbReference type="InterPro" id="IPR001638">
    <property type="entry name" value="Solute-binding_3/MltF_N"/>
</dbReference>
<comment type="similarity">
    <text evidence="2 4">Belongs to the bacterial solute-binding protein 3 family.</text>
</comment>
<dbReference type="Pfam" id="PF00497">
    <property type="entry name" value="SBP_bac_3"/>
    <property type="match status" value="1"/>
</dbReference>
<dbReference type="SMART" id="SM00079">
    <property type="entry name" value="PBPe"/>
    <property type="match status" value="1"/>
</dbReference>
<dbReference type="OrthoDB" id="8613538at2"/>
<dbReference type="GO" id="GO:0016020">
    <property type="term" value="C:membrane"/>
    <property type="evidence" value="ECO:0007669"/>
    <property type="project" value="InterPro"/>
</dbReference>
<evidence type="ECO:0000313" key="7">
    <source>
        <dbReference type="EMBL" id="AOM79859.1"/>
    </source>
</evidence>
<dbReference type="KEGG" id="psty:BFS30_23460"/>
<keyword evidence="8" id="KW-1185">Reference proteome</keyword>
<dbReference type="RefSeq" id="WP_069381521.1">
    <property type="nucleotide sequence ID" value="NZ_CP017141.1"/>
</dbReference>